<evidence type="ECO:0000313" key="1">
    <source>
        <dbReference type="EMBL" id="SNX49447.1"/>
    </source>
</evidence>
<accession>A0A240EL72</accession>
<protein>
    <recommendedName>
        <fullName evidence="3">Lipoprotein</fullName>
    </recommendedName>
</protein>
<evidence type="ECO:0000313" key="2">
    <source>
        <dbReference type="Proteomes" id="UP000219336"/>
    </source>
</evidence>
<dbReference type="InterPro" id="IPR016875">
    <property type="entry name" value="UCP028200"/>
</dbReference>
<dbReference type="OrthoDB" id="5767052at2"/>
<dbReference type="AlphaFoldDB" id="A0A240EL72"/>
<dbReference type="EMBL" id="OANU01000062">
    <property type="protein sequence ID" value="SNX49447.1"/>
    <property type="molecule type" value="Genomic_DNA"/>
</dbReference>
<dbReference type="RefSeq" id="WP_096994504.1">
    <property type="nucleotide sequence ID" value="NZ_JBHSII010000009.1"/>
</dbReference>
<evidence type="ECO:0008006" key="3">
    <source>
        <dbReference type="Google" id="ProtNLM"/>
    </source>
</evidence>
<dbReference type="Proteomes" id="UP000219336">
    <property type="component" value="Unassembled WGS sequence"/>
</dbReference>
<organism evidence="1 2">
    <name type="scientific">Vibrio thalassae</name>
    <dbReference type="NCBI Taxonomy" id="1243014"/>
    <lineage>
        <taxon>Bacteria</taxon>
        <taxon>Pseudomonadati</taxon>
        <taxon>Pseudomonadota</taxon>
        <taxon>Gammaproteobacteria</taxon>
        <taxon>Vibrionales</taxon>
        <taxon>Vibrionaceae</taxon>
        <taxon>Vibrio</taxon>
    </lineage>
</organism>
<sequence>MKKVGWTHYLRLCFGLLLLTGCTTKFLYSNLDWFIVDYIDDYVTLNSAQEEILTERVLVLAQWHKNKELPRYLKQLTELRNKDPKSVEPAYVADQIAQARQHTKRLVVQITPDLYALTQQMSDTQIKELLNNLEKNDAKFADKYQGLEEEDIKTIYQQRIEENLERWFGSLTEEQKRLAQRWSNEMEVTAFDWQQHRRQMQDYMRQLLNRRGDIGYYQLEFQRLLNDSESFYSEQLKRKIEHNRVIAAQYIALSLNSVTVKQHQHLTEEIDDWRDIASDLMTTLLLDYSPTEIYALNAYTEYKSV</sequence>
<gene>
    <name evidence="1" type="ORF">VTH8203_03094</name>
</gene>
<keyword evidence="2" id="KW-1185">Reference proteome</keyword>
<dbReference type="PIRSF" id="PIRSF028200">
    <property type="entry name" value="UCP028200"/>
    <property type="match status" value="1"/>
</dbReference>
<dbReference type="Pfam" id="PF19795">
    <property type="entry name" value="DUF6279"/>
    <property type="match status" value="1"/>
</dbReference>
<name>A0A240EL72_9VIBR</name>
<proteinExistence type="predicted"/>
<dbReference type="PROSITE" id="PS51257">
    <property type="entry name" value="PROKAR_LIPOPROTEIN"/>
    <property type="match status" value="1"/>
</dbReference>
<reference evidence="2" key="1">
    <citation type="submission" date="2016-06" db="EMBL/GenBank/DDBJ databases">
        <authorList>
            <person name="Rodrigo-Torres L."/>
            <person name="Arahal R.D."/>
            <person name="Lucena T."/>
        </authorList>
    </citation>
    <scope>NUCLEOTIDE SEQUENCE [LARGE SCALE GENOMIC DNA]</scope>
    <source>
        <strain evidence="2">CECT8203</strain>
    </source>
</reference>